<gene>
    <name evidence="3" type="ORF">SAMN05421753_105141</name>
</gene>
<dbReference type="STRING" id="1576369.SAMN05421753_105141"/>
<dbReference type="RefSeq" id="WP_175517260.1">
    <property type="nucleotide sequence ID" value="NZ_FOQD01000005.1"/>
</dbReference>
<dbReference type="Pfam" id="PF13360">
    <property type="entry name" value="PQQ_2"/>
    <property type="match status" value="1"/>
</dbReference>
<dbReference type="Gene3D" id="2.130.10.10">
    <property type="entry name" value="YVTN repeat-like/Quinoprotein amine dehydrogenase"/>
    <property type="match status" value="1"/>
</dbReference>
<evidence type="ECO:0000256" key="1">
    <source>
        <dbReference type="SAM" id="SignalP"/>
    </source>
</evidence>
<dbReference type="InterPro" id="IPR018391">
    <property type="entry name" value="PQQ_b-propeller_rpt"/>
</dbReference>
<dbReference type="AlphaFoldDB" id="A0A1I3F9M3"/>
<dbReference type="PANTHER" id="PTHR34512">
    <property type="entry name" value="CELL SURFACE PROTEIN"/>
    <property type="match status" value="1"/>
</dbReference>
<dbReference type="InterPro" id="IPR015943">
    <property type="entry name" value="WD40/YVTN_repeat-like_dom_sf"/>
</dbReference>
<organism evidence="3 4">
    <name type="scientific">Planctomicrobium piriforme</name>
    <dbReference type="NCBI Taxonomy" id="1576369"/>
    <lineage>
        <taxon>Bacteria</taxon>
        <taxon>Pseudomonadati</taxon>
        <taxon>Planctomycetota</taxon>
        <taxon>Planctomycetia</taxon>
        <taxon>Planctomycetales</taxon>
        <taxon>Planctomycetaceae</taxon>
        <taxon>Planctomicrobium</taxon>
    </lineage>
</organism>
<dbReference type="EMBL" id="FOQD01000005">
    <property type="protein sequence ID" value="SFI07903.1"/>
    <property type="molecule type" value="Genomic_DNA"/>
</dbReference>
<evidence type="ECO:0000259" key="2">
    <source>
        <dbReference type="Pfam" id="PF13360"/>
    </source>
</evidence>
<accession>A0A1I3F9M3</accession>
<feature type="signal peptide" evidence="1">
    <location>
        <begin position="1"/>
        <end position="24"/>
    </location>
</feature>
<keyword evidence="4" id="KW-1185">Reference proteome</keyword>
<dbReference type="InterPro" id="IPR002372">
    <property type="entry name" value="PQQ_rpt_dom"/>
</dbReference>
<reference evidence="4" key="1">
    <citation type="submission" date="2016-10" db="EMBL/GenBank/DDBJ databases">
        <authorList>
            <person name="Varghese N."/>
            <person name="Submissions S."/>
        </authorList>
    </citation>
    <scope>NUCLEOTIDE SEQUENCE [LARGE SCALE GENOMIC DNA]</scope>
    <source>
        <strain evidence="4">DSM 26348</strain>
    </source>
</reference>
<feature type="chain" id="PRO_5011641417" evidence="1">
    <location>
        <begin position="25"/>
        <end position="417"/>
    </location>
</feature>
<dbReference type="PANTHER" id="PTHR34512:SF30">
    <property type="entry name" value="OUTER MEMBRANE PROTEIN ASSEMBLY FACTOR BAMB"/>
    <property type="match status" value="1"/>
</dbReference>
<dbReference type="SUPFAM" id="SSF50998">
    <property type="entry name" value="Quinoprotein alcohol dehydrogenase-like"/>
    <property type="match status" value="1"/>
</dbReference>
<dbReference type="Proteomes" id="UP000199518">
    <property type="component" value="Unassembled WGS sequence"/>
</dbReference>
<evidence type="ECO:0000313" key="3">
    <source>
        <dbReference type="EMBL" id="SFI07903.1"/>
    </source>
</evidence>
<protein>
    <submittedName>
        <fullName evidence="3">Outer membrane protein assembly factor BamB, contains PQQ-like beta-propeller repeat</fullName>
    </submittedName>
</protein>
<evidence type="ECO:0000313" key="4">
    <source>
        <dbReference type="Proteomes" id="UP000199518"/>
    </source>
</evidence>
<dbReference type="InterPro" id="IPR011047">
    <property type="entry name" value="Quinoprotein_ADH-like_sf"/>
</dbReference>
<sequence>MLFAGAVGLQLFAALLLLSNSLSAGDWPQWRGPQRNGHAPADTPFVADGKFFEKWRAEVGTGFSSFACTNGRVFTVGNADDQDTLWCLNVTDGSVLWKHTYPAPLDPNLFEGGPTSTPTVTGERVYVISRTGDIFCLNAADGSIVWHVLLSEEQRQNRPSWGYAGSPLVDDGKVYFNVGSHGLCLNAENGETIWESDNSELPGYTSPFFVETSGARLMLLESEKALQAVDPASGDVKWKFPWITRYGINAADPIVLNDHQLIVTSGYQKGGSLLEFTADSCNEKWRTREIRSQMSPGVLIGDQLYAIDGDAGRDPRLICADPATGKIKWFSREVGCGSVIAVGTQAAVLSESGELLILPAGATEFKPLVRSQILEGKCWTPMAYSDEMFFARNADGRVVCIAKNQNDPPPEKTSNSP</sequence>
<name>A0A1I3F9M3_9PLAN</name>
<keyword evidence="1" id="KW-0732">Signal</keyword>
<proteinExistence type="predicted"/>
<feature type="domain" description="Pyrrolo-quinoline quinone repeat" evidence="2">
    <location>
        <begin position="115"/>
        <end position="329"/>
    </location>
</feature>
<dbReference type="SMART" id="SM00564">
    <property type="entry name" value="PQQ"/>
    <property type="match status" value="5"/>
</dbReference>